<evidence type="ECO:0000313" key="1">
    <source>
        <dbReference type="EMBL" id="SEJ03350.1"/>
    </source>
</evidence>
<dbReference type="EMBL" id="FNYR01000017">
    <property type="protein sequence ID" value="SEJ03350.1"/>
    <property type="molecule type" value="Genomic_DNA"/>
</dbReference>
<dbReference type="GeneID" id="35002089"/>
<dbReference type="Pfam" id="PF20314">
    <property type="entry name" value="DUF6610"/>
    <property type="match status" value="1"/>
</dbReference>
<evidence type="ECO:0000313" key="2">
    <source>
        <dbReference type="Proteomes" id="UP000198888"/>
    </source>
</evidence>
<dbReference type="AlphaFoldDB" id="A0A1H6VRS6"/>
<organism evidence="1 2">
    <name type="scientific">Halohasta litchfieldiae</name>
    <dbReference type="NCBI Taxonomy" id="1073996"/>
    <lineage>
        <taxon>Archaea</taxon>
        <taxon>Methanobacteriati</taxon>
        <taxon>Methanobacteriota</taxon>
        <taxon>Stenosarchaea group</taxon>
        <taxon>Halobacteria</taxon>
        <taxon>Halobacteriales</taxon>
        <taxon>Haloferacaceae</taxon>
        <taxon>Halohasta</taxon>
    </lineage>
</organism>
<proteinExistence type="predicted"/>
<accession>A0A2H4Q105</accession>
<dbReference type="RefSeq" id="WP_012660133.1">
    <property type="nucleotide sequence ID" value="NZ_CP024845.1"/>
</dbReference>
<dbReference type="KEGG" id="hae:halTADL_1277"/>
<reference evidence="1 2" key="1">
    <citation type="submission" date="2016-10" db="EMBL/GenBank/DDBJ databases">
        <authorList>
            <person name="de Groot N.N."/>
        </authorList>
    </citation>
    <scope>NUCLEOTIDE SEQUENCE [LARGE SCALE GENOMIC DNA]</scope>
    <source>
        <strain evidence="1 2">DSM 22187</strain>
    </source>
</reference>
<sequence>MALSARSTSSKASEIVAARETDYVAFLHRVPFALDAFNLGFLTGFREDCTYQQNQYTDLELPVGMLDNDFRNPDLTRYVERFFRYEPQVGVIGDAYSVDEVEEYVAAARDIQASYPESELVIVPKCRAAIHAVPEDLIVGYSRGYADKLAHEFSEPTDWRGRRVHILGGSPLKQLKVIQQLTCPTLTGDPPADIVGLDWNGLHRGAQFGEFWTDRGWDDSGRDSDHVTVRKIVRYSLGQVREFWQAHGVWPESTLQDVGVEYAYRGPSPSDIESPACSECSMNVWSTERGPYVAEYDTGDLCGYCSYDCYFTHRHRNQLEELAGEQSVYFPPA</sequence>
<name>A0A1H6VRS6_9EURY</name>
<protein>
    <submittedName>
        <fullName evidence="1">Uncharacterized protein</fullName>
    </submittedName>
</protein>
<keyword evidence="2" id="KW-1185">Reference proteome</keyword>
<gene>
    <name evidence="1" type="ORF">SAMN05444271_11726</name>
</gene>
<dbReference type="InterPro" id="IPR046718">
    <property type="entry name" value="DUF6610"/>
</dbReference>
<dbReference type="OrthoDB" id="316054at2157"/>
<dbReference type="Proteomes" id="UP000198888">
    <property type="component" value="Unassembled WGS sequence"/>
</dbReference>
<accession>A0A1H6VRS6</accession>